<accession>A0ABP8ENY4</accession>
<dbReference type="Proteomes" id="UP001501586">
    <property type="component" value="Unassembled WGS sequence"/>
</dbReference>
<dbReference type="PANTHER" id="PTHR43841">
    <property type="entry name" value="3-HYDROXYACYL-THIOESTER DEHYDRATASE HTDX-RELATED"/>
    <property type="match status" value="1"/>
</dbReference>
<evidence type="ECO:0000313" key="4">
    <source>
        <dbReference type="Proteomes" id="UP001501586"/>
    </source>
</evidence>
<sequence>MTPFEPQLSNSMLPVYGRAMLGMLPMRRKSSAHVPSRQLTSTAVIDPQDVAEFARAVGSRVENTVSPAYLHVLGFPLSMRLMTDPGFPLPVMGMVHVRNVFTQYRPVLVGEEVTVAVRVAAPREHSKGTAIDLQTTGRVDGRHAFAETSTYLAKGQSLPGAAPARETDRTPFTAPVPTALWSLKKNIGLQYARVSGDYNPIHLNALAGKAFGFPSSIAHGMYTAARALAAADVRLPAFEWTVEFATPIVLPADVAFRVTSDVPGGAREFAVWNPRTGKPHVLSSVRPVEAAEDEYDI</sequence>
<evidence type="ECO:0000313" key="3">
    <source>
        <dbReference type="EMBL" id="GAA4285517.1"/>
    </source>
</evidence>
<dbReference type="InterPro" id="IPR029069">
    <property type="entry name" value="HotDog_dom_sf"/>
</dbReference>
<keyword evidence="4" id="KW-1185">Reference proteome</keyword>
<organism evidence="3 4">
    <name type="scientific">Brevibacterium daeguense</name>
    <dbReference type="NCBI Taxonomy" id="909936"/>
    <lineage>
        <taxon>Bacteria</taxon>
        <taxon>Bacillati</taxon>
        <taxon>Actinomycetota</taxon>
        <taxon>Actinomycetes</taxon>
        <taxon>Micrococcales</taxon>
        <taxon>Brevibacteriaceae</taxon>
        <taxon>Brevibacterium</taxon>
    </lineage>
</organism>
<dbReference type="Pfam" id="PF01575">
    <property type="entry name" value="MaoC_dehydratas"/>
    <property type="match status" value="1"/>
</dbReference>
<dbReference type="InterPro" id="IPR002539">
    <property type="entry name" value="MaoC-like_dom"/>
</dbReference>
<gene>
    <name evidence="3" type="ORF">GCM10022261_30480</name>
</gene>
<dbReference type="PANTHER" id="PTHR43841:SF3">
    <property type="entry name" value="(3R)-HYDROXYACYL-ACP DEHYDRATASE SUBUNIT HADB"/>
    <property type="match status" value="1"/>
</dbReference>
<proteinExistence type="inferred from homology"/>
<dbReference type="RefSeq" id="WP_236863350.1">
    <property type="nucleotide sequence ID" value="NZ_BAABAZ010000012.1"/>
</dbReference>
<comment type="similarity">
    <text evidence="1">Belongs to the enoyl-CoA hydratase/isomerase family.</text>
</comment>
<dbReference type="EMBL" id="BAABAZ010000012">
    <property type="protein sequence ID" value="GAA4285517.1"/>
    <property type="molecule type" value="Genomic_DNA"/>
</dbReference>
<dbReference type="SUPFAM" id="SSF54637">
    <property type="entry name" value="Thioesterase/thiol ester dehydrase-isomerase"/>
    <property type="match status" value="2"/>
</dbReference>
<protein>
    <submittedName>
        <fullName evidence="3">MaoC/PaaZ C-terminal domain-containing protein</fullName>
    </submittedName>
</protein>
<dbReference type="Gene3D" id="3.10.129.10">
    <property type="entry name" value="Hotdog Thioesterase"/>
    <property type="match status" value="1"/>
</dbReference>
<name>A0ABP8ENY4_9MICO</name>
<comment type="caution">
    <text evidence="3">The sequence shown here is derived from an EMBL/GenBank/DDBJ whole genome shotgun (WGS) entry which is preliminary data.</text>
</comment>
<feature type="domain" description="MaoC-like" evidence="2">
    <location>
        <begin position="189"/>
        <end position="258"/>
    </location>
</feature>
<reference evidence="4" key="1">
    <citation type="journal article" date="2019" name="Int. J. Syst. Evol. Microbiol.">
        <title>The Global Catalogue of Microorganisms (GCM) 10K type strain sequencing project: providing services to taxonomists for standard genome sequencing and annotation.</title>
        <authorList>
            <consortium name="The Broad Institute Genomics Platform"/>
            <consortium name="The Broad Institute Genome Sequencing Center for Infectious Disease"/>
            <person name="Wu L."/>
            <person name="Ma J."/>
        </authorList>
    </citation>
    <scope>NUCLEOTIDE SEQUENCE [LARGE SCALE GENOMIC DNA]</scope>
    <source>
        <strain evidence="4">JCM 17458</strain>
    </source>
</reference>
<evidence type="ECO:0000256" key="1">
    <source>
        <dbReference type="ARBA" id="ARBA00005254"/>
    </source>
</evidence>
<evidence type="ECO:0000259" key="2">
    <source>
        <dbReference type="Pfam" id="PF01575"/>
    </source>
</evidence>